<evidence type="ECO:0000313" key="3">
    <source>
        <dbReference type="Proteomes" id="UP001445335"/>
    </source>
</evidence>
<dbReference type="GO" id="GO:0005096">
    <property type="term" value="F:GTPase activator activity"/>
    <property type="evidence" value="ECO:0007669"/>
    <property type="project" value="TreeGrafter"/>
</dbReference>
<keyword evidence="3" id="KW-1185">Reference proteome</keyword>
<name>A0AAW1RJS4_9CHLO</name>
<dbReference type="PROSITE" id="PS50086">
    <property type="entry name" value="TBC_RABGAP"/>
    <property type="match status" value="1"/>
</dbReference>
<dbReference type="Proteomes" id="UP001445335">
    <property type="component" value="Unassembled WGS sequence"/>
</dbReference>
<feature type="domain" description="Rab-GAP TBC" evidence="1">
    <location>
        <begin position="47"/>
        <end position="236"/>
    </location>
</feature>
<dbReference type="SUPFAM" id="SSF47923">
    <property type="entry name" value="Ypt/Rab-GAP domain of gyp1p"/>
    <property type="match status" value="1"/>
</dbReference>
<gene>
    <name evidence="2" type="ORF">WJX81_000558</name>
</gene>
<proteinExistence type="predicted"/>
<dbReference type="EMBL" id="JALJOU010000034">
    <property type="protein sequence ID" value="KAK9833982.1"/>
    <property type="molecule type" value="Genomic_DNA"/>
</dbReference>
<reference evidence="2 3" key="1">
    <citation type="journal article" date="2024" name="Nat. Commun.">
        <title>Phylogenomics reveals the evolutionary origins of lichenization in chlorophyte algae.</title>
        <authorList>
            <person name="Puginier C."/>
            <person name="Libourel C."/>
            <person name="Otte J."/>
            <person name="Skaloud P."/>
            <person name="Haon M."/>
            <person name="Grisel S."/>
            <person name="Petersen M."/>
            <person name="Berrin J.G."/>
            <person name="Delaux P.M."/>
            <person name="Dal Grande F."/>
            <person name="Keller J."/>
        </authorList>
    </citation>
    <scope>NUCLEOTIDE SEQUENCE [LARGE SCALE GENOMIC DNA]</scope>
    <source>
        <strain evidence="2 3">SAG 245.80</strain>
    </source>
</reference>
<sequence length="236" mass="26383">MGLLLKSLLASVLVFLWPVALPTATLFWLGFFCWDIDVVIDRCFMFGCDADVRGELWLLLLGVFARDSNKKERDVVRANAARSFGRCQREIQRKSLLDIFPTWLRRPDPRWQAAKEQVDLDVSRTTCGDATIDEADLTGLLLAYVHEHDCAYTQGMSDLAAQLLVVFGNHFDAYAAFKALMARLNEADLPLFSPGEVNLAPNLEALGRLLTVLDPELSHAMAAAHERDGMGSREEI</sequence>
<protein>
    <recommendedName>
        <fullName evidence="1">Rab-GAP TBC domain-containing protein</fullName>
    </recommendedName>
</protein>
<dbReference type="InterPro" id="IPR035969">
    <property type="entry name" value="Rab-GAP_TBC_sf"/>
</dbReference>
<dbReference type="AlphaFoldDB" id="A0AAW1RJS4"/>
<evidence type="ECO:0000313" key="2">
    <source>
        <dbReference type="EMBL" id="KAK9833982.1"/>
    </source>
</evidence>
<evidence type="ECO:0000259" key="1">
    <source>
        <dbReference type="PROSITE" id="PS50086"/>
    </source>
</evidence>
<dbReference type="Gene3D" id="1.10.8.270">
    <property type="entry name" value="putative rabgap domain of human tbc1 domain family member 14 like domains"/>
    <property type="match status" value="1"/>
</dbReference>
<accession>A0AAW1RJS4</accession>
<dbReference type="PANTHER" id="PTHR22957">
    <property type="entry name" value="TBC1 DOMAIN FAMILY MEMBER GTPASE-ACTIVATING PROTEIN"/>
    <property type="match status" value="1"/>
</dbReference>
<dbReference type="Pfam" id="PF00566">
    <property type="entry name" value="RabGAP-TBC"/>
    <property type="match status" value="1"/>
</dbReference>
<organism evidence="2 3">
    <name type="scientific">Elliptochloris bilobata</name>
    <dbReference type="NCBI Taxonomy" id="381761"/>
    <lineage>
        <taxon>Eukaryota</taxon>
        <taxon>Viridiplantae</taxon>
        <taxon>Chlorophyta</taxon>
        <taxon>core chlorophytes</taxon>
        <taxon>Trebouxiophyceae</taxon>
        <taxon>Trebouxiophyceae incertae sedis</taxon>
        <taxon>Elliptochloris clade</taxon>
        <taxon>Elliptochloris</taxon>
    </lineage>
</organism>
<comment type="caution">
    <text evidence="2">The sequence shown here is derived from an EMBL/GenBank/DDBJ whole genome shotgun (WGS) entry which is preliminary data.</text>
</comment>
<dbReference type="InterPro" id="IPR000195">
    <property type="entry name" value="Rab-GAP-TBC_dom"/>
</dbReference>